<proteinExistence type="predicted"/>
<dbReference type="SMART" id="SM00448">
    <property type="entry name" value="REC"/>
    <property type="match status" value="1"/>
</dbReference>
<dbReference type="RefSeq" id="WP_184747534.1">
    <property type="nucleotide sequence ID" value="NZ_JACHGJ010000006.1"/>
</dbReference>
<dbReference type="PANTHER" id="PTHR44591">
    <property type="entry name" value="STRESS RESPONSE REGULATOR PROTEIN 1"/>
    <property type="match status" value="1"/>
</dbReference>
<evidence type="ECO:0000256" key="2">
    <source>
        <dbReference type="PROSITE-ProRule" id="PRU00169"/>
    </source>
</evidence>
<evidence type="ECO:0000259" key="3">
    <source>
        <dbReference type="PROSITE" id="PS50110"/>
    </source>
</evidence>
<dbReference type="InterPro" id="IPR050595">
    <property type="entry name" value="Bact_response_regulator"/>
</dbReference>
<comment type="caution">
    <text evidence="4">The sequence shown here is derived from an EMBL/GenBank/DDBJ whole genome shotgun (WGS) entry which is preliminary data.</text>
</comment>
<dbReference type="PROSITE" id="PS50110">
    <property type="entry name" value="RESPONSE_REGULATORY"/>
    <property type="match status" value="1"/>
</dbReference>
<feature type="domain" description="Response regulatory" evidence="3">
    <location>
        <begin position="3"/>
        <end position="120"/>
    </location>
</feature>
<dbReference type="EMBL" id="JACHGJ010000006">
    <property type="protein sequence ID" value="MBB6481280.1"/>
    <property type="molecule type" value="Genomic_DNA"/>
</dbReference>
<dbReference type="Gene3D" id="3.40.50.2300">
    <property type="match status" value="1"/>
</dbReference>
<sequence length="122" mass="13704">MKKILIADDHFEIRELLKDTLEGENREIHFAENGRTAVRMAREEQPEIIIMDIMMPGRINGLEATQQIKADELSKNSKIIILSAKGKDKDKINALEAGASAYIEKPFSPADLADKIDKLLKS</sequence>
<accession>A0A841RE54</accession>
<evidence type="ECO:0000313" key="4">
    <source>
        <dbReference type="EMBL" id="MBB6481280.1"/>
    </source>
</evidence>
<dbReference type="InterPro" id="IPR001789">
    <property type="entry name" value="Sig_transdc_resp-reg_receiver"/>
</dbReference>
<dbReference type="AlphaFoldDB" id="A0A841RE54"/>
<organism evidence="4 5">
    <name type="scientific">Spirochaeta isovalerica</name>
    <dbReference type="NCBI Taxonomy" id="150"/>
    <lineage>
        <taxon>Bacteria</taxon>
        <taxon>Pseudomonadati</taxon>
        <taxon>Spirochaetota</taxon>
        <taxon>Spirochaetia</taxon>
        <taxon>Spirochaetales</taxon>
        <taxon>Spirochaetaceae</taxon>
        <taxon>Spirochaeta</taxon>
    </lineage>
</organism>
<dbReference type="Pfam" id="PF00072">
    <property type="entry name" value="Response_reg"/>
    <property type="match status" value="1"/>
</dbReference>
<dbReference type="SUPFAM" id="SSF52172">
    <property type="entry name" value="CheY-like"/>
    <property type="match status" value="1"/>
</dbReference>
<dbReference type="Proteomes" id="UP000587760">
    <property type="component" value="Unassembled WGS sequence"/>
</dbReference>
<evidence type="ECO:0000256" key="1">
    <source>
        <dbReference type="ARBA" id="ARBA00022553"/>
    </source>
</evidence>
<dbReference type="CDD" id="cd17574">
    <property type="entry name" value="REC_OmpR"/>
    <property type="match status" value="1"/>
</dbReference>
<protein>
    <submittedName>
        <fullName evidence="4">CheY-like chemotaxis protein</fullName>
    </submittedName>
</protein>
<dbReference type="GO" id="GO:0000160">
    <property type="term" value="P:phosphorelay signal transduction system"/>
    <property type="evidence" value="ECO:0007669"/>
    <property type="project" value="InterPro"/>
</dbReference>
<dbReference type="InterPro" id="IPR011006">
    <property type="entry name" value="CheY-like_superfamily"/>
</dbReference>
<keyword evidence="5" id="KW-1185">Reference proteome</keyword>
<reference evidence="4 5" key="1">
    <citation type="submission" date="2020-08" db="EMBL/GenBank/DDBJ databases">
        <title>Genomic Encyclopedia of Type Strains, Phase IV (KMG-IV): sequencing the most valuable type-strain genomes for metagenomic binning, comparative biology and taxonomic classification.</title>
        <authorList>
            <person name="Goeker M."/>
        </authorList>
    </citation>
    <scope>NUCLEOTIDE SEQUENCE [LARGE SCALE GENOMIC DNA]</scope>
    <source>
        <strain evidence="4 5">DSM 2461</strain>
    </source>
</reference>
<gene>
    <name evidence="4" type="ORF">HNR50_002960</name>
</gene>
<dbReference type="PANTHER" id="PTHR44591:SF3">
    <property type="entry name" value="RESPONSE REGULATORY DOMAIN-CONTAINING PROTEIN"/>
    <property type="match status" value="1"/>
</dbReference>
<name>A0A841RE54_9SPIO</name>
<feature type="modified residue" description="4-aspartylphosphate" evidence="2">
    <location>
        <position position="52"/>
    </location>
</feature>
<keyword evidence="1 2" id="KW-0597">Phosphoprotein</keyword>
<evidence type="ECO:0000313" key="5">
    <source>
        <dbReference type="Proteomes" id="UP000587760"/>
    </source>
</evidence>